<keyword evidence="2" id="KW-1185">Reference proteome</keyword>
<organism evidence="1 2">
    <name type="scientific">Amycolatopsis japonica</name>
    <dbReference type="NCBI Taxonomy" id="208439"/>
    <lineage>
        <taxon>Bacteria</taxon>
        <taxon>Bacillati</taxon>
        <taxon>Actinomycetota</taxon>
        <taxon>Actinomycetes</taxon>
        <taxon>Pseudonocardiales</taxon>
        <taxon>Pseudonocardiaceae</taxon>
        <taxon>Amycolatopsis</taxon>
        <taxon>Amycolatopsis japonica group</taxon>
    </lineage>
</organism>
<dbReference type="SUPFAM" id="SSF49899">
    <property type="entry name" value="Concanavalin A-like lectins/glucanases"/>
    <property type="match status" value="1"/>
</dbReference>
<evidence type="ECO:0000313" key="1">
    <source>
        <dbReference type="EMBL" id="AIG81246.1"/>
    </source>
</evidence>
<dbReference type="eggNOG" id="ENOG50341SS">
    <property type="taxonomic scope" value="Bacteria"/>
</dbReference>
<reference evidence="1 2" key="1">
    <citation type="journal article" date="2014" name="J. Biotechnol.">
        <title>Complete genome sequence of the actinobacterium Amycolatopsis japonica MG417-CF17(T) (=DSM 44213T) producing (S,S)-N,N'-ethylenediaminedisuccinic acid.</title>
        <authorList>
            <person name="Stegmann E."/>
            <person name="Albersmeier A."/>
            <person name="Spohn M."/>
            <person name="Gert H."/>
            <person name="Weber T."/>
            <person name="Wohlleben W."/>
            <person name="Kalinowski J."/>
            <person name="Ruckert C."/>
        </authorList>
    </citation>
    <scope>NUCLEOTIDE SEQUENCE [LARGE SCALE GENOMIC DNA]</scope>
    <source>
        <strain evidence="2">MG417-CF17 (DSM 44213)</strain>
        <plasmid evidence="1">pAmyja1</plasmid>
    </source>
</reference>
<dbReference type="Gene3D" id="2.60.120.200">
    <property type="match status" value="1"/>
</dbReference>
<protein>
    <submittedName>
        <fullName evidence="1">Uncharacterized protein</fullName>
    </submittedName>
</protein>
<dbReference type="HOGENOM" id="CLU_265449_0_0_11"/>
<accession>A0A075VA92</accession>
<proteinExistence type="predicted"/>
<dbReference type="InterPro" id="IPR013320">
    <property type="entry name" value="ConA-like_dom_sf"/>
</dbReference>
<dbReference type="InterPro" id="IPR008979">
    <property type="entry name" value="Galactose-bd-like_sf"/>
</dbReference>
<evidence type="ECO:0000313" key="2">
    <source>
        <dbReference type="Proteomes" id="UP000028492"/>
    </source>
</evidence>
<dbReference type="SUPFAM" id="SSF49785">
    <property type="entry name" value="Galactose-binding domain-like"/>
    <property type="match status" value="1"/>
</dbReference>
<dbReference type="Gene3D" id="2.60.120.260">
    <property type="entry name" value="Galactose-binding domain-like"/>
    <property type="match status" value="1"/>
</dbReference>
<sequence>MSFAFVKSLGTNGSSSTVTTGLSITVPAGGVPAGDLLVLRFASFNYRAGSTPPTVTDSRGNTWQQDFARTSSSDGMNIVYSAVIATALLAGDLISVGFTANNANYALAVDQFSGVAPSGWRWMVDPTGTKAVTTTPTNSLAPTSPYPTYTLVLGVLFVPLPSTDAYTEDGNQAGGDSWHTLPGAFSPAGSTTQAVRASYKIPALGSTGALQSWSPTLGTAKTALETLVIYQGRLVPVTVADVAEAARTGNPREATAIGVSLATDVPAASRAGAPESKLAGTAPEPITLLDVPLASQAGAPEDMVAIDVPLGIDVPAAARSGTPADEVAIGVTVEDVPFPDRAGSPVDGPVLIGVTVHDTVCPARSGAPGAALAIGVTLFTDRPTGARGGAPAAAIGNTVTNDAPAASRAGAPTSTLGGAGLFPVAPSSLTGDIPNPNRPLLIPYADFTAGPPKPVGSFETRRSFNSRARRTVARKITIQRGRQYELDQVQAGTATFEITDPLENLNPTNAASPLNQGGQKIKPYRAMRVTALWPNTGNMINTSLIGSGTDPSFETGFSWFTPSGAGTTQATSTAHFWTGTKSMQVTQTTAGRNFGVNLQVVVGPDLRMVMSAYVRPTAGTTVWLRVIDASGTEHVSTAATAQDTWTRIFVSWRAVDMSEKVEIFGTGGTPTRFYVDAVQLEFGLNPTLFTTEGPEAYRLYSGYIERYPLHYDMHGTRGIRPLTAVDALGILSRTEIAESYLATILADNPNMIASLNDASGPQLIQRPGGGAPMAGYTQLGSNSASVNWGGDTFLDGTPTVSITQQNTTPPVRLDETQVTYVGTRGGAISMNPRSFTFEGWFRFQAGCIYFGLASMKRGEKTSDPALSLGPEFYIGLYTTGGQLFFHFTDPNGGGAGNGLIYITNSTFDGYPDNKWHYFAITLSSSSWRVYIDDKLSHSGSPPFSPSPSIQLDNLFFNVTTRNGDPVSSASFANFATYPYTLTAEQVSAHYARGAGYDGEQSGVRVARLLAKYWAGSWRLGLGRLRLAPDTDYTRRMLLDVLQEIQESERGLLYADQGGEVVFDDRDSRYRGEQQIPAVVFGEDTAAGEIPYEVFEGDVDPTYVFSQANLTRPGNNEFPPMVNAAAKADYGQRILSHNVQATNDFDLSQAGTFYLARYGQAKLRVEKLALNPIAYPAAWGPLLSLELGRRVTIRRRSGPLVMSGDYYVEQINHAIDADAGTWRIELQCSPVFVPSAWVLGDPQYGVLGSTTTPIY</sequence>
<dbReference type="KEGG" id="aja:AJAP_42375"/>
<dbReference type="Proteomes" id="UP000028492">
    <property type="component" value="Plasmid pAmyja1"/>
</dbReference>
<keyword evidence="1" id="KW-0614">Plasmid</keyword>
<gene>
    <name evidence="1" type="ORF">AJAP_42375</name>
</gene>
<dbReference type="Pfam" id="PF13385">
    <property type="entry name" value="Laminin_G_3"/>
    <property type="match status" value="1"/>
</dbReference>
<geneLocation type="plasmid" evidence="1 2">
    <name>pAmyja1</name>
</geneLocation>
<dbReference type="RefSeq" id="WP_040133633.1">
    <property type="nucleotide sequence ID" value="NZ_CP008954.1"/>
</dbReference>
<dbReference type="AlphaFoldDB" id="A0A075VA92"/>
<name>A0A075VA92_9PSEU</name>
<dbReference type="EMBL" id="CP008954">
    <property type="protein sequence ID" value="AIG81246.1"/>
    <property type="molecule type" value="Genomic_DNA"/>
</dbReference>